<proteinExistence type="predicted"/>
<accession>A0ACB7WXT7</accession>
<reference evidence="1 2" key="1">
    <citation type="journal article" date="2021" name="Hortic Res">
        <title>High-quality reference genome and annotation aids understanding of berry development for evergreen blueberry (Vaccinium darrowii).</title>
        <authorList>
            <person name="Yu J."/>
            <person name="Hulse-Kemp A.M."/>
            <person name="Babiker E."/>
            <person name="Staton M."/>
        </authorList>
    </citation>
    <scope>NUCLEOTIDE SEQUENCE [LARGE SCALE GENOMIC DNA]</scope>
    <source>
        <strain evidence="2">cv. NJ 8807/NJ 8810</strain>
        <tissue evidence="1">Young leaf</tissue>
    </source>
</reference>
<dbReference type="Proteomes" id="UP000828048">
    <property type="component" value="Chromosome 2"/>
</dbReference>
<dbReference type="EMBL" id="CM037152">
    <property type="protein sequence ID" value="KAH7833326.1"/>
    <property type="molecule type" value="Genomic_DNA"/>
</dbReference>
<comment type="caution">
    <text evidence="1">The sequence shown here is derived from an EMBL/GenBank/DDBJ whole genome shotgun (WGS) entry which is preliminary data.</text>
</comment>
<gene>
    <name evidence="1" type="ORF">Vadar_005181</name>
</gene>
<sequence>MPSPINCYNSFGSYNLCSISSPTVLDPKVLTFYDMGPTNLLAKDPRKRENFITARIGEATLTSGPIGPHCMVRHNAPALLFSVTGFLCTNFFHAFNDGFIHLFITVNSVFSVDQDWVLVISTSCDWWIYKYKDLLQRFSKHRIMIVNNNTATHCFPSAIVGLLSQGLMTINPKLMPHSQTLRHFHALLEQTYGKKLNNRATTSISPISPSQRYRPRLVLATRSNHSKGRVILNQAELRKVAEEEGFEVIELEPKLRTPLSEVYELVSSSHVLVGVHGAGLTHLLFLRPGSVVVQVLPIGLGWLGGLCFGKPANELGLEYMEYEIGVEESSLREKYGKDDLVIKDPLVLQWKAKVWSKELMDIYLVEQNVMLDMVRFRGYLKKAYEKARVFMEKEG</sequence>
<keyword evidence="2" id="KW-1185">Reference proteome</keyword>
<organism evidence="1 2">
    <name type="scientific">Vaccinium darrowii</name>
    <dbReference type="NCBI Taxonomy" id="229202"/>
    <lineage>
        <taxon>Eukaryota</taxon>
        <taxon>Viridiplantae</taxon>
        <taxon>Streptophyta</taxon>
        <taxon>Embryophyta</taxon>
        <taxon>Tracheophyta</taxon>
        <taxon>Spermatophyta</taxon>
        <taxon>Magnoliopsida</taxon>
        <taxon>eudicotyledons</taxon>
        <taxon>Gunneridae</taxon>
        <taxon>Pentapetalae</taxon>
        <taxon>asterids</taxon>
        <taxon>Ericales</taxon>
        <taxon>Ericaceae</taxon>
        <taxon>Vaccinioideae</taxon>
        <taxon>Vaccinieae</taxon>
        <taxon>Vaccinium</taxon>
    </lineage>
</organism>
<evidence type="ECO:0000313" key="2">
    <source>
        <dbReference type="Proteomes" id="UP000828048"/>
    </source>
</evidence>
<protein>
    <submittedName>
        <fullName evidence="1">Uncharacterized protein</fullName>
    </submittedName>
</protein>
<evidence type="ECO:0000313" key="1">
    <source>
        <dbReference type="EMBL" id="KAH7833326.1"/>
    </source>
</evidence>
<name>A0ACB7WXT7_9ERIC</name>